<name>A0A844FCZ7_CLOSV</name>
<dbReference type="Proteomes" id="UP000462363">
    <property type="component" value="Unassembled WGS sequence"/>
</dbReference>
<accession>A0A844FCZ7</accession>
<evidence type="ECO:0000313" key="2">
    <source>
        <dbReference type="EMBL" id="MSS41104.1"/>
    </source>
</evidence>
<dbReference type="AlphaFoldDB" id="A0A844FCZ7"/>
<organism evidence="2 3">
    <name type="scientific">Clostridium scindens (strain JCM 10418 / VPI 12708)</name>
    <dbReference type="NCBI Taxonomy" id="29347"/>
    <lineage>
        <taxon>Bacteria</taxon>
        <taxon>Bacillati</taxon>
        <taxon>Bacillota</taxon>
        <taxon>Clostridia</taxon>
        <taxon>Lachnospirales</taxon>
        <taxon>Lachnospiraceae</taxon>
    </lineage>
</organism>
<reference evidence="2 3" key="1">
    <citation type="submission" date="2019-08" db="EMBL/GenBank/DDBJ databases">
        <title>In-depth cultivation of the pig gut microbiome towards novel bacterial diversity and tailored functional studies.</title>
        <authorList>
            <person name="Wylensek D."/>
            <person name="Hitch T.C.A."/>
            <person name="Clavel T."/>
        </authorList>
    </citation>
    <scope>NUCLEOTIDE SEQUENCE [LARGE SCALE GENOMIC DNA]</scope>
    <source>
        <strain evidence="2 3">BL-389-WT-3D</strain>
    </source>
</reference>
<dbReference type="RefSeq" id="WP_154322066.1">
    <property type="nucleotide sequence ID" value="NZ_CP045695.1"/>
</dbReference>
<sequence>MGIKKQNEKKYHCAKYATKMRKKFNKKPLLIKYHQQRLFCTKKCLNNNKNKRKIAIIVAIWATNHLNIVLTGVVDYGICWMWS</sequence>
<evidence type="ECO:0000313" key="3">
    <source>
        <dbReference type="Proteomes" id="UP000462363"/>
    </source>
</evidence>
<keyword evidence="1" id="KW-0812">Transmembrane</keyword>
<keyword evidence="1" id="KW-1133">Transmembrane helix</keyword>
<comment type="caution">
    <text evidence="2">The sequence shown here is derived from an EMBL/GenBank/DDBJ whole genome shotgun (WGS) entry which is preliminary data.</text>
</comment>
<feature type="transmembrane region" description="Helical" evidence="1">
    <location>
        <begin position="54"/>
        <end position="78"/>
    </location>
</feature>
<dbReference type="EMBL" id="VUMB01000026">
    <property type="protein sequence ID" value="MSS41104.1"/>
    <property type="molecule type" value="Genomic_DNA"/>
</dbReference>
<evidence type="ECO:0000256" key="1">
    <source>
        <dbReference type="SAM" id="Phobius"/>
    </source>
</evidence>
<protein>
    <submittedName>
        <fullName evidence="2">Uncharacterized protein</fullName>
    </submittedName>
</protein>
<keyword evidence="1" id="KW-0472">Membrane</keyword>
<proteinExistence type="predicted"/>
<gene>
    <name evidence="2" type="ORF">FYJ37_12270</name>
</gene>